<dbReference type="InterPro" id="IPR037284">
    <property type="entry name" value="SUF_FeS_clus_asmbl_SufBD_sf"/>
</dbReference>
<evidence type="ECO:0000256" key="1">
    <source>
        <dbReference type="ARBA" id="ARBA00043967"/>
    </source>
</evidence>
<feature type="domain" description="SUF system FeS cluster assembly SufBD core" evidence="2">
    <location>
        <begin position="177"/>
        <end position="405"/>
    </location>
</feature>
<dbReference type="RefSeq" id="WP_058021415.1">
    <property type="nucleotide sequence ID" value="NZ_CP013189.1"/>
</dbReference>
<dbReference type="SUPFAM" id="SSF101960">
    <property type="entry name" value="Stabilizer of iron transporter SufD"/>
    <property type="match status" value="1"/>
</dbReference>
<evidence type="ECO:0000313" key="5">
    <source>
        <dbReference type="Proteomes" id="UP000065641"/>
    </source>
</evidence>
<dbReference type="InterPro" id="IPR055346">
    <property type="entry name" value="Fe-S_cluster_assembly_SufBD"/>
</dbReference>
<feature type="domain" description="SUF system FeS cluster assembly SufBD N-terminal" evidence="3">
    <location>
        <begin position="16"/>
        <end position="166"/>
    </location>
</feature>
<protein>
    <submittedName>
        <fullName evidence="4">FeS assembly protein SufD</fullName>
    </submittedName>
</protein>
<dbReference type="OrthoDB" id="9768262at2"/>
<dbReference type="PANTHER" id="PTHR43575">
    <property type="entry name" value="PROTEIN ABCI7, CHLOROPLASTIC"/>
    <property type="match status" value="1"/>
</dbReference>
<dbReference type="KEGG" id="pspi:PS2015_1264"/>
<dbReference type="InterPro" id="IPR000825">
    <property type="entry name" value="SUF_FeS_clus_asmbl_SufBD_core"/>
</dbReference>
<gene>
    <name evidence="4" type="ORF">PS2015_1264</name>
</gene>
<dbReference type="GO" id="GO:0016226">
    <property type="term" value="P:iron-sulfur cluster assembly"/>
    <property type="evidence" value="ECO:0007669"/>
    <property type="project" value="InterPro"/>
</dbReference>
<proteinExistence type="inferred from homology"/>
<evidence type="ECO:0000259" key="2">
    <source>
        <dbReference type="Pfam" id="PF01458"/>
    </source>
</evidence>
<dbReference type="EMBL" id="CP013189">
    <property type="protein sequence ID" value="ALO45923.1"/>
    <property type="molecule type" value="Genomic_DNA"/>
</dbReference>
<sequence>MQQSEFQQQALKLAGQQHAPDYLQALRHSGAAEFACAPWPGRKSEHWKYTPLMSLQAFAEAGLPKALDTVPTSADLQAMRSEQYINVIFVDGVFNADASDALPAGVSLFSQAGDEAQQILQQHLGKIASQVASERRNLFAALNNAQLTEGVLVTVAKNTTLDKPLNLIYLSSAVAGDLMANTRVLIVLEQGANAKVIEQYLSADDATDSFANSLTEIAVGENARLHHTRLHLEHEDSRHIGGVHVNLQRSAVFEGFTLAEGGRLKRIDYQINHGGEGGEAILNGVYLARHQQLVDYHTTIEHRVPHCTSNEVFRGIVGDKAKAVFNGRIHIHEDAQKTLAELNNRNLLTSNSAEVDTKPELEIYADDVRCAHGATISQLDDTALYYLQSRGVERQQATMMLSYGFINEVMMALPYADMLDTLQTRLRQRFIEESSID</sequence>
<name>A0A0S2KCU3_9GAMM</name>
<dbReference type="InterPro" id="IPR011542">
    <property type="entry name" value="SUF_FeS_clus_asmbl_SufD"/>
</dbReference>
<organism evidence="4 5">
    <name type="scientific">Pseudohongiella spirulinae</name>
    <dbReference type="NCBI Taxonomy" id="1249552"/>
    <lineage>
        <taxon>Bacteria</taxon>
        <taxon>Pseudomonadati</taxon>
        <taxon>Pseudomonadota</taxon>
        <taxon>Gammaproteobacteria</taxon>
        <taxon>Pseudomonadales</taxon>
        <taxon>Pseudohongiellaceae</taxon>
        <taxon>Pseudohongiella</taxon>
    </lineage>
</organism>
<reference evidence="4 5" key="1">
    <citation type="submission" date="2015-11" db="EMBL/GenBank/DDBJ databases">
        <authorList>
            <person name="Zhang Y."/>
            <person name="Guo Z."/>
        </authorList>
    </citation>
    <scope>NUCLEOTIDE SEQUENCE [LARGE SCALE GENOMIC DNA]</scope>
    <source>
        <strain evidence="4 5">KCTC 32221</strain>
    </source>
</reference>
<dbReference type="InterPro" id="IPR045595">
    <property type="entry name" value="SufBD_N"/>
</dbReference>
<accession>A0A0S2KCU3</accession>
<dbReference type="PANTHER" id="PTHR43575:SF1">
    <property type="entry name" value="PROTEIN ABCI7, CHLOROPLASTIC"/>
    <property type="match status" value="1"/>
</dbReference>
<dbReference type="Pfam" id="PF19295">
    <property type="entry name" value="SufBD_N"/>
    <property type="match status" value="1"/>
</dbReference>
<comment type="similarity">
    <text evidence="1">Belongs to the iron-sulfur cluster assembly SufBD family.</text>
</comment>
<dbReference type="AlphaFoldDB" id="A0A0S2KCU3"/>
<dbReference type="PATRIC" id="fig|1249552.3.peg.1269"/>
<dbReference type="Pfam" id="PF01458">
    <property type="entry name" value="SUFBD_core"/>
    <property type="match status" value="1"/>
</dbReference>
<evidence type="ECO:0000259" key="3">
    <source>
        <dbReference type="Pfam" id="PF19295"/>
    </source>
</evidence>
<dbReference type="NCBIfam" id="TIGR01981">
    <property type="entry name" value="sufD"/>
    <property type="match status" value="1"/>
</dbReference>
<dbReference type="STRING" id="1249552.PS2015_1264"/>
<evidence type="ECO:0000313" key="4">
    <source>
        <dbReference type="EMBL" id="ALO45923.1"/>
    </source>
</evidence>
<dbReference type="Proteomes" id="UP000065641">
    <property type="component" value="Chromosome"/>
</dbReference>
<keyword evidence="5" id="KW-1185">Reference proteome</keyword>